<dbReference type="GO" id="GO:0016740">
    <property type="term" value="F:transferase activity"/>
    <property type="evidence" value="ECO:0007669"/>
    <property type="project" value="UniProtKB-KW"/>
</dbReference>
<protein>
    <submittedName>
        <fullName evidence="2">Glycosyltransferase family 2 protein</fullName>
    </submittedName>
</protein>
<feature type="transmembrane region" description="Helical" evidence="1">
    <location>
        <begin position="311"/>
        <end position="330"/>
    </location>
</feature>
<feature type="transmembrane region" description="Helical" evidence="1">
    <location>
        <begin position="285"/>
        <end position="305"/>
    </location>
</feature>
<organism evidence="2 3">
    <name type="scientific">Mycena indigotica</name>
    <dbReference type="NCBI Taxonomy" id="2126181"/>
    <lineage>
        <taxon>Eukaryota</taxon>
        <taxon>Fungi</taxon>
        <taxon>Dikarya</taxon>
        <taxon>Basidiomycota</taxon>
        <taxon>Agaricomycotina</taxon>
        <taxon>Agaricomycetes</taxon>
        <taxon>Agaricomycetidae</taxon>
        <taxon>Agaricales</taxon>
        <taxon>Marasmiineae</taxon>
        <taxon>Mycenaceae</taxon>
        <taxon>Mycena</taxon>
    </lineage>
</organism>
<dbReference type="GeneID" id="59345481"/>
<keyword evidence="2" id="KW-0808">Transferase</keyword>
<keyword evidence="1" id="KW-0812">Transmembrane</keyword>
<keyword evidence="3" id="KW-1185">Reference proteome</keyword>
<dbReference type="OrthoDB" id="408493at2759"/>
<feature type="transmembrane region" description="Helical" evidence="1">
    <location>
        <begin position="221"/>
        <end position="240"/>
    </location>
</feature>
<reference evidence="2" key="1">
    <citation type="submission" date="2020-05" db="EMBL/GenBank/DDBJ databases">
        <title>Mycena genomes resolve the evolution of fungal bioluminescence.</title>
        <authorList>
            <person name="Tsai I.J."/>
        </authorList>
    </citation>
    <scope>NUCLEOTIDE SEQUENCE</scope>
    <source>
        <strain evidence="2">171206Taipei</strain>
    </source>
</reference>
<keyword evidence="1" id="KW-1133">Transmembrane helix</keyword>
<dbReference type="AlphaFoldDB" id="A0A8H6W369"/>
<feature type="transmembrane region" description="Helical" evidence="1">
    <location>
        <begin position="184"/>
        <end position="209"/>
    </location>
</feature>
<accession>A0A8H6W369</accession>
<dbReference type="RefSeq" id="XP_037220886.1">
    <property type="nucleotide sequence ID" value="XM_037362965.1"/>
</dbReference>
<name>A0A8H6W369_9AGAR</name>
<feature type="transmembrane region" description="Helical" evidence="1">
    <location>
        <begin position="357"/>
        <end position="377"/>
    </location>
</feature>
<evidence type="ECO:0000313" key="3">
    <source>
        <dbReference type="Proteomes" id="UP000636479"/>
    </source>
</evidence>
<sequence length="767" mass="85629">MSLLTTFLTRTNLCFVFAAFVSVQTSRGLVRAGFKNPAHPSQHEPAFPVLAAIELTKLLITAILLRLDHGSQDLSGATIVAEATECSHTDDLPNGKTPPSSSSIYLAVLPAPVLLVLSHALLHFRQHFASESALNSADVFVIIFVALYAHFLLAKTTQSRHLTTAFLLIAAVFLSRRITKLPSYNAAAYSLVFLSVSVVAASQVIVSRLYRLFGNLPIHKLNVFLFSSSFAAYAIAALIFPHPAPPSASLSELPGDSIATMVGLLLHVLGDLLGLAILHRSSAFTLAVLALLSTSLTAPIAHLIFRPPDHFTGFQWLCTMLVVYAALSYLREESDSQSELGLPPLTTTSSRPPRRSLGLILLPIVPFLIILAISPLVPLPPHAPSYRWSHKPEKQPLMPHQYDPSYRLDSSNSTCARRPLPHSSEFVGSGPRPDFHAFDDVLLIVFFSHPRYDINLDGYRETYSQYFPNILFIGPGNREDRGFLHSEDVVVDTYGAAEDWNAGWYQIGGRMAHHMLYTAVKDNPCYAGYLWAPFDAFLNVPRLMQFPQDHIWYYTPFESIRQYVPNPATNNSLETRPPPAKVSTLTPEEYNRKTDAWGKGWDQSLWWWGEKHVGLTACMPAYEMIPAKMRNRLAELTGGPARFVGGSADTLYFPADLRWDMLDVLGTWLQTDCFLEIVVPTTLHLILPPETAMVFIDHWWDVKDATDTGTTFVRDRWAAGSEVDTFHSFHWGDVQEGGFFRPHENIVIELQRLTRDSFKRQNIIPPS</sequence>
<evidence type="ECO:0000256" key="1">
    <source>
        <dbReference type="SAM" id="Phobius"/>
    </source>
</evidence>
<keyword evidence="1" id="KW-0472">Membrane</keyword>
<evidence type="ECO:0000313" key="2">
    <source>
        <dbReference type="EMBL" id="KAF7303914.1"/>
    </source>
</evidence>
<proteinExistence type="predicted"/>
<gene>
    <name evidence="2" type="ORF">MIND_00621900</name>
</gene>
<dbReference type="Proteomes" id="UP000636479">
    <property type="component" value="Unassembled WGS sequence"/>
</dbReference>
<feature type="transmembrane region" description="Helical" evidence="1">
    <location>
        <begin position="134"/>
        <end position="154"/>
    </location>
</feature>
<feature type="transmembrane region" description="Helical" evidence="1">
    <location>
        <begin position="260"/>
        <end position="278"/>
    </location>
</feature>
<feature type="transmembrane region" description="Helical" evidence="1">
    <location>
        <begin position="161"/>
        <end position="178"/>
    </location>
</feature>
<feature type="transmembrane region" description="Helical" evidence="1">
    <location>
        <begin position="104"/>
        <end position="122"/>
    </location>
</feature>
<dbReference type="EMBL" id="JACAZF010000005">
    <property type="protein sequence ID" value="KAF7303914.1"/>
    <property type="molecule type" value="Genomic_DNA"/>
</dbReference>
<comment type="caution">
    <text evidence="2">The sequence shown here is derived from an EMBL/GenBank/DDBJ whole genome shotgun (WGS) entry which is preliminary data.</text>
</comment>